<keyword evidence="1" id="KW-0812">Transmembrane</keyword>
<dbReference type="AlphaFoldDB" id="A0A158A6W6"/>
<dbReference type="Proteomes" id="UP000054596">
    <property type="component" value="Unassembled WGS sequence"/>
</dbReference>
<gene>
    <name evidence="2" type="ORF">AWB82_01818</name>
</gene>
<name>A0A158A6W6_9BURK</name>
<organism evidence="2 3">
    <name type="scientific">Caballeronia glebae</name>
    <dbReference type="NCBI Taxonomy" id="1777143"/>
    <lineage>
        <taxon>Bacteria</taxon>
        <taxon>Pseudomonadati</taxon>
        <taxon>Pseudomonadota</taxon>
        <taxon>Betaproteobacteria</taxon>
        <taxon>Burkholderiales</taxon>
        <taxon>Burkholderiaceae</taxon>
        <taxon>Caballeronia</taxon>
    </lineage>
</organism>
<keyword evidence="3" id="KW-1185">Reference proteome</keyword>
<evidence type="ECO:0000313" key="3">
    <source>
        <dbReference type="Proteomes" id="UP000054596"/>
    </source>
</evidence>
<dbReference type="PROSITE" id="PS51257">
    <property type="entry name" value="PROKAR_LIPOPROTEIN"/>
    <property type="match status" value="1"/>
</dbReference>
<comment type="caution">
    <text evidence="2">The sequence shown here is derived from an EMBL/GenBank/DDBJ whole genome shotgun (WGS) entry which is preliminary data.</text>
</comment>
<dbReference type="EMBL" id="FCOJ02000009">
    <property type="protein sequence ID" value="SAK53439.1"/>
    <property type="molecule type" value="Genomic_DNA"/>
</dbReference>
<feature type="transmembrane region" description="Helical" evidence="1">
    <location>
        <begin position="39"/>
        <end position="66"/>
    </location>
</feature>
<protein>
    <submittedName>
        <fullName evidence="2">Uncharacterized protein</fullName>
    </submittedName>
</protein>
<evidence type="ECO:0000313" key="2">
    <source>
        <dbReference type="EMBL" id="SAK53439.1"/>
    </source>
</evidence>
<sequence>MFGKFLALPLVARRALTAGTLFFVACVAARLPDTPLCNWIFGLSLVGSFWASGVMVPAIKVALYVFKVALKVKASTW</sequence>
<keyword evidence="1" id="KW-0472">Membrane</keyword>
<reference evidence="2" key="1">
    <citation type="submission" date="2016-01" db="EMBL/GenBank/DDBJ databases">
        <authorList>
            <person name="Peeters C."/>
        </authorList>
    </citation>
    <scope>NUCLEOTIDE SEQUENCE [LARGE SCALE GENOMIC DNA]</scope>
    <source>
        <strain evidence="2">LMG 29325</strain>
    </source>
</reference>
<proteinExistence type="predicted"/>
<accession>A0A158A6W6</accession>
<keyword evidence="1" id="KW-1133">Transmembrane helix</keyword>
<evidence type="ECO:0000256" key="1">
    <source>
        <dbReference type="SAM" id="Phobius"/>
    </source>
</evidence>